<dbReference type="OrthoDB" id="412788at2759"/>
<keyword evidence="3" id="KW-1185">Reference proteome</keyword>
<accession>A0A9W8TBV9</accession>
<comment type="similarity">
    <text evidence="1">Belongs to the asaB hydroxylase/desaturase family.</text>
</comment>
<comment type="caution">
    <text evidence="2">The sequence shown here is derived from an EMBL/GenBank/DDBJ whole genome shotgun (WGS) entry which is preliminary data.</text>
</comment>
<protein>
    <submittedName>
        <fullName evidence="2">Uncharacterized protein</fullName>
    </submittedName>
</protein>
<dbReference type="GO" id="GO:0016491">
    <property type="term" value="F:oxidoreductase activity"/>
    <property type="evidence" value="ECO:0007669"/>
    <property type="project" value="InterPro"/>
</dbReference>
<evidence type="ECO:0000313" key="3">
    <source>
        <dbReference type="Proteomes" id="UP001140502"/>
    </source>
</evidence>
<dbReference type="EMBL" id="JAPEUR010000576">
    <property type="protein sequence ID" value="KAJ4308102.1"/>
    <property type="molecule type" value="Genomic_DNA"/>
</dbReference>
<proteinExistence type="inferred from homology"/>
<name>A0A9W8TBV9_9HYPO</name>
<dbReference type="AlphaFoldDB" id="A0A9W8TBV9"/>
<evidence type="ECO:0000256" key="1">
    <source>
        <dbReference type="ARBA" id="ARBA00023604"/>
    </source>
</evidence>
<organism evidence="2 3">
    <name type="scientific">Fusarium piperis</name>
    <dbReference type="NCBI Taxonomy" id="1435070"/>
    <lineage>
        <taxon>Eukaryota</taxon>
        <taxon>Fungi</taxon>
        <taxon>Dikarya</taxon>
        <taxon>Ascomycota</taxon>
        <taxon>Pezizomycotina</taxon>
        <taxon>Sordariomycetes</taxon>
        <taxon>Hypocreomycetidae</taxon>
        <taxon>Hypocreales</taxon>
        <taxon>Nectriaceae</taxon>
        <taxon>Fusarium</taxon>
        <taxon>Fusarium solani species complex</taxon>
    </lineage>
</organism>
<sequence>MSPSAAVEVIHDEEQDGSIVRSSMYYLDRTPLYDVEKPYSMRYLPDGIPQSNYKKVKYPIAVKSMRKHGVESFRLNECGFQRIELNTKLSYDEFWDNQRVQEVYIEEVKDALKAELGAKHVHVLDYAVRKRHESFPISTGKEYEYDQPTALAHIDFTVEEVERMIKVLYGDRTDEILKGRWQAINLWKPIKGPLNDWPLGLCDARSLDFENDTIPSDIVFDDFFTENLQILHNPNFEWYYLPDQNTWEALIFKSADSEEAEAPGT</sequence>
<dbReference type="PANTHER" id="PTHR34598:SF3">
    <property type="entry name" value="OXIDOREDUCTASE AN1597"/>
    <property type="match status" value="1"/>
</dbReference>
<dbReference type="Proteomes" id="UP001140502">
    <property type="component" value="Unassembled WGS sequence"/>
</dbReference>
<gene>
    <name evidence="2" type="ORF">N0V84_012297</name>
</gene>
<dbReference type="InterPro" id="IPR044053">
    <property type="entry name" value="AsaB-like"/>
</dbReference>
<dbReference type="NCBIfam" id="NF041278">
    <property type="entry name" value="CmcJ_NvfI_EfuI"/>
    <property type="match status" value="1"/>
</dbReference>
<reference evidence="2" key="1">
    <citation type="submission" date="2022-10" db="EMBL/GenBank/DDBJ databases">
        <title>Tapping the CABI collections for fungal endophytes: first genome assemblies for Collariella, Neodidymelliopsis, Ascochyta clinopodiicola, Didymella pomorum, Didymosphaeria variabile, Neocosmospora piperis and Neocucurbitaria cava.</title>
        <authorList>
            <person name="Hill R."/>
        </authorList>
    </citation>
    <scope>NUCLEOTIDE SEQUENCE</scope>
    <source>
        <strain evidence="2">IMI 366586</strain>
    </source>
</reference>
<evidence type="ECO:0000313" key="2">
    <source>
        <dbReference type="EMBL" id="KAJ4308102.1"/>
    </source>
</evidence>
<dbReference type="PANTHER" id="PTHR34598">
    <property type="entry name" value="BLL6449 PROTEIN"/>
    <property type="match status" value="1"/>
</dbReference>